<feature type="non-terminal residue" evidence="2">
    <location>
        <position position="61"/>
    </location>
</feature>
<dbReference type="Gene3D" id="3.90.420.10">
    <property type="entry name" value="Oxidoreductase, molybdopterin-binding domain"/>
    <property type="match status" value="1"/>
</dbReference>
<evidence type="ECO:0000313" key="3">
    <source>
        <dbReference type="Proteomes" id="UP000789396"/>
    </source>
</evidence>
<accession>A0A9N9JQP1</accession>
<organism evidence="2 3">
    <name type="scientific">Racocetra fulgida</name>
    <dbReference type="NCBI Taxonomy" id="60492"/>
    <lineage>
        <taxon>Eukaryota</taxon>
        <taxon>Fungi</taxon>
        <taxon>Fungi incertae sedis</taxon>
        <taxon>Mucoromycota</taxon>
        <taxon>Glomeromycotina</taxon>
        <taxon>Glomeromycetes</taxon>
        <taxon>Diversisporales</taxon>
        <taxon>Gigasporaceae</taxon>
        <taxon>Racocetra</taxon>
    </lineage>
</organism>
<sequence>MIKQSIGFNWGAAAVSTSVWKGVPLNYVLKMAGVSLDDDSEEFRYVCFMGADKLPNGNYGT</sequence>
<feature type="domain" description="Oxidoreductase molybdopterin-binding" evidence="1">
    <location>
        <begin position="4"/>
        <end position="60"/>
    </location>
</feature>
<evidence type="ECO:0000259" key="1">
    <source>
        <dbReference type="Pfam" id="PF00174"/>
    </source>
</evidence>
<comment type="caution">
    <text evidence="2">The sequence shown here is derived from an EMBL/GenBank/DDBJ whole genome shotgun (WGS) entry which is preliminary data.</text>
</comment>
<dbReference type="PANTHER" id="PTHR19372:SF7">
    <property type="entry name" value="SULFITE OXIDASE, MITOCHONDRIAL"/>
    <property type="match status" value="1"/>
</dbReference>
<dbReference type="AlphaFoldDB" id="A0A9N9JQP1"/>
<dbReference type="Pfam" id="PF00174">
    <property type="entry name" value="Oxidored_molyb"/>
    <property type="match status" value="1"/>
</dbReference>
<dbReference type="GO" id="GO:0043546">
    <property type="term" value="F:molybdopterin cofactor binding"/>
    <property type="evidence" value="ECO:0007669"/>
    <property type="project" value="TreeGrafter"/>
</dbReference>
<name>A0A9N9JQP1_9GLOM</name>
<dbReference type="Proteomes" id="UP000789396">
    <property type="component" value="Unassembled WGS sequence"/>
</dbReference>
<dbReference type="GO" id="GO:0020037">
    <property type="term" value="F:heme binding"/>
    <property type="evidence" value="ECO:0007669"/>
    <property type="project" value="TreeGrafter"/>
</dbReference>
<reference evidence="2" key="1">
    <citation type="submission" date="2021-06" db="EMBL/GenBank/DDBJ databases">
        <authorList>
            <person name="Kallberg Y."/>
            <person name="Tangrot J."/>
            <person name="Rosling A."/>
        </authorList>
    </citation>
    <scope>NUCLEOTIDE SEQUENCE</scope>
    <source>
        <strain evidence="2">IN212</strain>
    </source>
</reference>
<dbReference type="PANTHER" id="PTHR19372">
    <property type="entry name" value="SULFITE REDUCTASE"/>
    <property type="match status" value="1"/>
</dbReference>
<dbReference type="GO" id="GO:0006790">
    <property type="term" value="P:sulfur compound metabolic process"/>
    <property type="evidence" value="ECO:0007669"/>
    <property type="project" value="TreeGrafter"/>
</dbReference>
<protein>
    <submittedName>
        <fullName evidence="2">5285_t:CDS:1</fullName>
    </submittedName>
</protein>
<dbReference type="SUPFAM" id="SSF56524">
    <property type="entry name" value="Oxidoreductase molybdopterin-binding domain"/>
    <property type="match status" value="1"/>
</dbReference>
<dbReference type="EMBL" id="CAJVPZ010059975">
    <property type="protein sequence ID" value="CAG8789696.1"/>
    <property type="molecule type" value="Genomic_DNA"/>
</dbReference>
<dbReference type="OrthoDB" id="432685at2759"/>
<evidence type="ECO:0000313" key="2">
    <source>
        <dbReference type="EMBL" id="CAG8789696.1"/>
    </source>
</evidence>
<proteinExistence type="predicted"/>
<gene>
    <name evidence="2" type="ORF">RFULGI_LOCUS16615</name>
</gene>
<dbReference type="InterPro" id="IPR000572">
    <property type="entry name" value="OxRdtase_Mopterin-bd_dom"/>
</dbReference>
<keyword evidence="3" id="KW-1185">Reference proteome</keyword>
<dbReference type="GO" id="GO:0008482">
    <property type="term" value="F:sulfite oxidase activity"/>
    <property type="evidence" value="ECO:0007669"/>
    <property type="project" value="TreeGrafter"/>
</dbReference>
<dbReference type="InterPro" id="IPR036374">
    <property type="entry name" value="OxRdtase_Mopterin-bd_sf"/>
</dbReference>